<proteinExistence type="predicted"/>
<dbReference type="AlphaFoldDB" id="A0A8J6B865"/>
<organism evidence="3 4">
    <name type="scientific">Carpediemonas membranifera</name>
    <dbReference type="NCBI Taxonomy" id="201153"/>
    <lineage>
        <taxon>Eukaryota</taxon>
        <taxon>Metamonada</taxon>
        <taxon>Carpediemonas-like organisms</taxon>
        <taxon>Carpediemonas</taxon>
    </lineage>
</organism>
<sequence length="360" mass="41903">MNTPSAGTYTSMSSYAPSPTQQRLQILQSRLSQNKDRRSASPERTRSSLGMSRTIAAPENEPEINNNEDTRPDFEEIARHQERVSSNEQRIEELRQSFEKLSLAMENEEAKRRAMNSTFTKNFALKIEERFIKIETELNTHAKISTTAEEARHNLRKTLDTRTAAFTDRLAALEHRVSQAVDTVDNRWEELDDRLRAMAKDVDFARDAVTTNEGTLWTRLTKQLNAMRSEMAEDRRRQREVDDARMRTVDEGVAFIKDGRDQWLRMFDYKLLPFRQSREEAEGRMEKRADDLMSELDTLKRKVAGVTDGNDLTRLEDALANIREELEEERQERERTEGQVSKLLELLVEKDELELGELEM</sequence>
<feature type="compositionally biased region" description="Low complexity" evidence="2">
    <location>
        <begin position="55"/>
        <end position="67"/>
    </location>
</feature>
<protein>
    <submittedName>
        <fullName evidence="3">Chromosome partition protein Smc</fullName>
    </submittedName>
</protein>
<dbReference type="OrthoDB" id="10619867at2759"/>
<dbReference type="Proteomes" id="UP000717585">
    <property type="component" value="Unassembled WGS sequence"/>
</dbReference>
<feature type="compositionally biased region" description="Low complexity" evidence="2">
    <location>
        <begin position="21"/>
        <end position="32"/>
    </location>
</feature>
<feature type="compositionally biased region" description="Polar residues" evidence="2">
    <location>
        <begin position="1"/>
        <end position="20"/>
    </location>
</feature>
<feature type="coiled-coil region" evidence="1">
    <location>
        <begin position="77"/>
        <end position="111"/>
    </location>
</feature>
<feature type="compositionally biased region" description="Basic and acidic residues" evidence="2">
    <location>
        <begin position="33"/>
        <end position="46"/>
    </location>
</feature>
<name>A0A8J6B865_9EUKA</name>
<comment type="caution">
    <text evidence="3">The sequence shown here is derived from an EMBL/GenBank/DDBJ whole genome shotgun (WGS) entry which is preliminary data.</text>
</comment>
<evidence type="ECO:0000256" key="1">
    <source>
        <dbReference type="SAM" id="Coils"/>
    </source>
</evidence>
<feature type="region of interest" description="Disordered" evidence="2">
    <location>
        <begin position="1"/>
        <end position="70"/>
    </location>
</feature>
<gene>
    <name evidence="3" type="ORF">J8273_0753</name>
</gene>
<feature type="coiled-coil region" evidence="1">
    <location>
        <begin position="282"/>
        <end position="346"/>
    </location>
</feature>
<reference evidence="3" key="1">
    <citation type="submission" date="2021-05" db="EMBL/GenBank/DDBJ databases">
        <title>A free-living protist that lacks canonical eukaryotic 1 DNA replication and segregation systems.</title>
        <authorList>
            <person name="Salas-Leiva D.E."/>
            <person name="Tromer E.C."/>
            <person name="Curtis B.A."/>
            <person name="Jerlstrom-Hultqvist J."/>
            <person name="Kolisko M."/>
            <person name="Yi Z."/>
            <person name="Salas-Leiva J.S."/>
            <person name="Gallot-Lavallee L."/>
            <person name="Kops G.J.P.L."/>
            <person name="Archibald J.M."/>
            <person name="Simpson A.G.B."/>
            <person name="Roger A.J."/>
        </authorList>
    </citation>
    <scope>NUCLEOTIDE SEQUENCE</scope>
    <source>
        <strain evidence="3">BICM</strain>
    </source>
</reference>
<accession>A0A8J6B865</accession>
<evidence type="ECO:0000313" key="3">
    <source>
        <dbReference type="EMBL" id="KAG9397623.1"/>
    </source>
</evidence>
<keyword evidence="1" id="KW-0175">Coiled coil</keyword>
<evidence type="ECO:0000313" key="4">
    <source>
        <dbReference type="Proteomes" id="UP000717585"/>
    </source>
</evidence>
<evidence type="ECO:0000256" key="2">
    <source>
        <dbReference type="SAM" id="MobiDB-lite"/>
    </source>
</evidence>
<keyword evidence="4" id="KW-1185">Reference proteome</keyword>
<dbReference type="EMBL" id="JAHDYR010000001">
    <property type="protein sequence ID" value="KAG9397623.1"/>
    <property type="molecule type" value="Genomic_DNA"/>
</dbReference>